<comment type="subcellular location">
    <subcellularLocation>
        <location evidence="1">Membrane</location>
        <topology evidence="1">Single-pass membrane protein</topology>
    </subcellularLocation>
</comment>
<dbReference type="GO" id="GO:0009506">
    <property type="term" value="C:plasmodesma"/>
    <property type="evidence" value="ECO:0007669"/>
    <property type="project" value="TreeGrafter"/>
</dbReference>
<evidence type="ECO:0000256" key="1">
    <source>
        <dbReference type="ARBA" id="ARBA00004167"/>
    </source>
</evidence>
<dbReference type="PANTHER" id="PTHR31415:SF4">
    <property type="entry name" value="NDR1_HIN1-LIKE PROTEIN 3"/>
    <property type="match status" value="1"/>
</dbReference>
<dbReference type="AlphaFoldDB" id="A0A2I0VRP3"/>
<keyword evidence="2 5" id="KW-0812">Transmembrane</keyword>
<organism evidence="7 8">
    <name type="scientific">Dendrobium catenatum</name>
    <dbReference type="NCBI Taxonomy" id="906689"/>
    <lineage>
        <taxon>Eukaryota</taxon>
        <taxon>Viridiplantae</taxon>
        <taxon>Streptophyta</taxon>
        <taxon>Embryophyta</taxon>
        <taxon>Tracheophyta</taxon>
        <taxon>Spermatophyta</taxon>
        <taxon>Magnoliopsida</taxon>
        <taxon>Liliopsida</taxon>
        <taxon>Asparagales</taxon>
        <taxon>Orchidaceae</taxon>
        <taxon>Epidendroideae</taxon>
        <taxon>Malaxideae</taxon>
        <taxon>Dendrobiinae</taxon>
        <taxon>Dendrobium</taxon>
    </lineage>
</organism>
<gene>
    <name evidence="7" type="primary">SYP24</name>
    <name evidence="7" type="ORF">MA16_Dca024282</name>
</gene>
<protein>
    <submittedName>
        <fullName evidence="7">Syntaxin-24</fullName>
    </submittedName>
</protein>
<name>A0A2I0VRP3_9ASPA</name>
<evidence type="ECO:0000256" key="5">
    <source>
        <dbReference type="SAM" id="Phobius"/>
    </source>
</evidence>
<accession>A0A2I0VRP3</accession>
<evidence type="ECO:0000256" key="3">
    <source>
        <dbReference type="ARBA" id="ARBA00022989"/>
    </source>
</evidence>
<evidence type="ECO:0000313" key="8">
    <source>
        <dbReference type="Proteomes" id="UP000233837"/>
    </source>
</evidence>
<proteinExistence type="predicted"/>
<dbReference type="Pfam" id="PF03168">
    <property type="entry name" value="LEA_2"/>
    <property type="match status" value="1"/>
</dbReference>
<reference evidence="7 8" key="1">
    <citation type="journal article" date="2016" name="Sci. Rep.">
        <title>The Dendrobium catenatum Lindl. genome sequence provides insights into polysaccharide synthase, floral development and adaptive evolution.</title>
        <authorList>
            <person name="Zhang G.Q."/>
            <person name="Xu Q."/>
            <person name="Bian C."/>
            <person name="Tsai W.C."/>
            <person name="Yeh C.M."/>
            <person name="Liu K.W."/>
            <person name="Yoshida K."/>
            <person name="Zhang L.S."/>
            <person name="Chang S.B."/>
            <person name="Chen F."/>
            <person name="Shi Y."/>
            <person name="Su Y.Y."/>
            <person name="Zhang Y.Q."/>
            <person name="Chen L.J."/>
            <person name="Yin Y."/>
            <person name="Lin M."/>
            <person name="Huang H."/>
            <person name="Deng H."/>
            <person name="Wang Z.W."/>
            <person name="Zhu S.L."/>
            <person name="Zhao X."/>
            <person name="Deng C."/>
            <person name="Niu S.C."/>
            <person name="Huang J."/>
            <person name="Wang M."/>
            <person name="Liu G.H."/>
            <person name="Yang H.J."/>
            <person name="Xiao X.J."/>
            <person name="Hsiao Y.Y."/>
            <person name="Wu W.L."/>
            <person name="Chen Y.Y."/>
            <person name="Mitsuda N."/>
            <person name="Ohme-Takagi M."/>
            <person name="Luo Y.B."/>
            <person name="Van de Peer Y."/>
            <person name="Liu Z.J."/>
        </authorList>
    </citation>
    <scope>NUCLEOTIDE SEQUENCE [LARGE SCALE GENOMIC DNA]</scope>
    <source>
        <tissue evidence="7">The whole plant</tissue>
    </source>
</reference>
<feature type="domain" description="Late embryogenesis abundant protein LEA-2 subgroup" evidence="6">
    <location>
        <begin position="103"/>
        <end position="204"/>
    </location>
</feature>
<dbReference type="OrthoDB" id="1889094at2759"/>
<keyword evidence="3 5" id="KW-1133">Transmembrane helix</keyword>
<dbReference type="InterPro" id="IPR044839">
    <property type="entry name" value="NDR1-like"/>
</dbReference>
<evidence type="ECO:0000259" key="6">
    <source>
        <dbReference type="Pfam" id="PF03168"/>
    </source>
</evidence>
<dbReference type="InterPro" id="IPR004864">
    <property type="entry name" value="LEA_2"/>
</dbReference>
<dbReference type="PANTHER" id="PTHR31415">
    <property type="entry name" value="OS05G0367900 PROTEIN"/>
    <property type="match status" value="1"/>
</dbReference>
<evidence type="ECO:0000256" key="2">
    <source>
        <dbReference type="ARBA" id="ARBA00022692"/>
    </source>
</evidence>
<dbReference type="GO" id="GO:0098542">
    <property type="term" value="P:defense response to other organism"/>
    <property type="evidence" value="ECO:0007669"/>
    <property type="project" value="InterPro"/>
</dbReference>
<dbReference type="EMBL" id="KZ503301">
    <property type="protein sequence ID" value="PKU66082.1"/>
    <property type="molecule type" value="Genomic_DNA"/>
</dbReference>
<dbReference type="Proteomes" id="UP000233837">
    <property type="component" value="Unassembled WGS sequence"/>
</dbReference>
<dbReference type="GO" id="GO:0005886">
    <property type="term" value="C:plasma membrane"/>
    <property type="evidence" value="ECO:0007669"/>
    <property type="project" value="TreeGrafter"/>
</dbReference>
<feature type="transmembrane region" description="Helical" evidence="5">
    <location>
        <begin position="48"/>
        <end position="70"/>
    </location>
</feature>
<evidence type="ECO:0000313" key="7">
    <source>
        <dbReference type="EMBL" id="PKU66082.1"/>
    </source>
</evidence>
<keyword evidence="8" id="KW-1185">Reference proteome</keyword>
<reference evidence="7 8" key="2">
    <citation type="journal article" date="2017" name="Nature">
        <title>The Apostasia genome and the evolution of orchids.</title>
        <authorList>
            <person name="Zhang G.Q."/>
            <person name="Liu K.W."/>
            <person name="Li Z."/>
            <person name="Lohaus R."/>
            <person name="Hsiao Y.Y."/>
            <person name="Niu S.C."/>
            <person name="Wang J.Y."/>
            <person name="Lin Y.C."/>
            <person name="Xu Q."/>
            <person name="Chen L.J."/>
            <person name="Yoshida K."/>
            <person name="Fujiwara S."/>
            <person name="Wang Z.W."/>
            <person name="Zhang Y.Q."/>
            <person name="Mitsuda N."/>
            <person name="Wang M."/>
            <person name="Liu G.H."/>
            <person name="Pecoraro L."/>
            <person name="Huang H.X."/>
            <person name="Xiao X.J."/>
            <person name="Lin M."/>
            <person name="Wu X.Y."/>
            <person name="Wu W.L."/>
            <person name="Chen Y.Y."/>
            <person name="Chang S.B."/>
            <person name="Sakamoto S."/>
            <person name="Ohme-Takagi M."/>
            <person name="Yagi M."/>
            <person name="Zeng S.J."/>
            <person name="Shen C.Y."/>
            <person name="Yeh C.M."/>
            <person name="Luo Y.B."/>
            <person name="Tsai W.C."/>
            <person name="Van de Peer Y."/>
            <person name="Liu Z.J."/>
        </authorList>
    </citation>
    <scope>NUCLEOTIDE SEQUENCE [LARGE SCALE GENOMIC DNA]</scope>
    <source>
        <tissue evidence="7">The whole plant</tissue>
    </source>
</reference>
<keyword evidence="4 5" id="KW-0472">Membrane</keyword>
<evidence type="ECO:0000256" key="4">
    <source>
        <dbReference type="ARBA" id="ARBA00023136"/>
    </source>
</evidence>
<sequence>MASNAKSSGGLNGSYYGPAIPPARTYRSVGGRSSDCCCNPCSCLICTLLKFIFAVVITLGIIFLIIWLIFRPNELKVFVEDANLTTFNLNNSSTLNYNLSLAISIRNPNRRISIYYDQIEAIALYDGNRFGYDGSLPVFFQGHKNTTVISPRFAGQAVSLGAVNGTYAREKGEGNFYFDVKLNARIRLKVKFVKVGHFKPKFDCKVKLPVPPVKGGLPAASFERTECDVDWI</sequence>